<accession>A0AAN9YBQ0</accession>
<evidence type="ECO:0000313" key="2">
    <source>
        <dbReference type="EMBL" id="KAK7605105.1"/>
    </source>
</evidence>
<evidence type="ECO:0000259" key="1">
    <source>
        <dbReference type="Pfam" id="PF23070"/>
    </source>
</evidence>
<gene>
    <name evidence="2" type="ORF">V9T40_006963</name>
</gene>
<dbReference type="PANTHER" id="PTHR22255:SF9">
    <property type="entry name" value="LP06548P"/>
    <property type="match status" value="1"/>
</dbReference>
<protein>
    <recommendedName>
        <fullName evidence="1">DUF7043 domain-containing protein</fullName>
    </recommendedName>
</protein>
<comment type="caution">
    <text evidence="2">The sequence shown here is derived from an EMBL/GenBank/DDBJ whole genome shotgun (WGS) entry which is preliminary data.</text>
</comment>
<dbReference type="EMBL" id="JBBCAQ010000002">
    <property type="protein sequence ID" value="KAK7605105.1"/>
    <property type="molecule type" value="Genomic_DNA"/>
</dbReference>
<dbReference type="InterPro" id="IPR055471">
    <property type="entry name" value="DUF7043"/>
</dbReference>
<dbReference type="AlphaFoldDB" id="A0AAN9YBQ0"/>
<dbReference type="PANTHER" id="PTHR22255">
    <property type="entry name" value="LP06548P"/>
    <property type="match status" value="1"/>
</dbReference>
<reference evidence="2 3" key="1">
    <citation type="submission" date="2024-03" db="EMBL/GenBank/DDBJ databases">
        <title>Adaptation during the transition from Ophiocordyceps entomopathogen to insect associate is accompanied by gene loss and intensified selection.</title>
        <authorList>
            <person name="Ward C.M."/>
            <person name="Onetto C.A."/>
            <person name="Borneman A.R."/>
        </authorList>
    </citation>
    <scope>NUCLEOTIDE SEQUENCE [LARGE SCALE GENOMIC DNA]</scope>
    <source>
        <strain evidence="2">AWRI1</strain>
        <tissue evidence="2">Single Adult Female</tissue>
    </source>
</reference>
<dbReference type="Pfam" id="PF23070">
    <property type="entry name" value="DUF7043"/>
    <property type="match status" value="1"/>
</dbReference>
<dbReference type="GO" id="GO:0061909">
    <property type="term" value="P:autophagosome-lysosome fusion"/>
    <property type="evidence" value="ECO:0007669"/>
    <property type="project" value="TreeGrafter"/>
</dbReference>
<feature type="domain" description="DUF7043" evidence="1">
    <location>
        <begin position="45"/>
        <end position="159"/>
    </location>
</feature>
<keyword evidence="3" id="KW-1185">Reference proteome</keyword>
<sequence>MLDNYLSTTLDDGFSILSWWEIFVRLPNISFVMHKITMDPSHHQSADCKFPYWITDHHTWHLLDHSKTYHFSAHNGTLKVMSTIDGETKLEMRAVCNMILESSENKAMISAHITTGCDSGYRCMSFYRRDGHVIEIQQSNKEVQIAEEACTIQNFNQQTLPFITLVSK</sequence>
<dbReference type="Proteomes" id="UP001367676">
    <property type="component" value="Unassembled WGS sequence"/>
</dbReference>
<name>A0AAN9YBQ0_9HEMI</name>
<evidence type="ECO:0000313" key="3">
    <source>
        <dbReference type="Proteomes" id="UP001367676"/>
    </source>
</evidence>
<organism evidence="2 3">
    <name type="scientific">Parthenolecanium corni</name>
    <dbReference type="NCBI Taxonomy" id="536013"/>
    <lineage>
        <taxon>Eukaryota</taxon>
        <taxon>Metazoa</taxon>
        <taxon>Ecdysozoa</taxon>
        <taxon>Arthropoda</taxon>
        <taxon>Hexapoda</taxon>
        <taxon>Insecta</taxon>
        <taxon>Pterygota</taxon>
        <taxon>Neoptera</taxon>
        <taxon>Paraneoptera</taxon>
        <taxon>Hemiptera</taxon>
        <taxon>Sternorrhyncha</taxon>
        <taxon>Coccoidea</taxon>
        <taxon>Coccidae</taxon>
        <taxon>Parthenolecanium</taxon>
    </lineage>
</organism>
<proteinExistence type="predicted"/>